<dbReference type="Proteomes" id="UP000034727">
    <property type="component" value="Unassembled WGS sequence"/>
</dbReference>
<dbReference type="EMBL" id="LCLJ01000015">
    <property type="protein sequence ID" value="KKU14865.1"/>
    <property type="molecule type" value="Genomic_DNA"/>
</dbReference>
<protein>
    <recommendedName>
        <fullName evidence="5">DUF5666 domain-containing protein</fullName>
    </recommendedName>
</protein>
<evidence type="ECO:0000256" key="1">
    <source>
        <dbReference type="SAM" id="MobiDB-lite"/>
    </source>
</evidence>
<name>A0A0G1R1S8_9BACT</name>
<proteinExistence type="predicted"/>
<evidence type="ECO:0000256" key="2">
    <source>
        <dbReference type="SAM" id="Phobius"/>
    </source>
</evidence>
<reference evidence="3 4" key="1">
    <citation type="journal article" date="2015" name="Nature">
        <title>rRNA introns, odd ribosomes, and small enigmatic genomes across a large radiation of phyla.</title>
        <authorList>
            <person name="Brown C.T."/>
            <person name="Hug L.A."/>
            <person name="Thomas B.C."/>
            <person name="Sharon I."/>
            <person name="Castelle C.J."/>
            <person name="Singh A."/>
            <person name="Wilkins M.J."/>
            <person name="Williams K.H."/>
            <person name="Banfield J.F."/>
        </authorList>
    </citation>
    <scope>NUCLEOTIDE SEQUENCE [LARGE SCALE GENOMIC DNA]</scope>
</reference>
<sequence>MKNKKIVAAAGVIVAAVAIFFGGVYYGKSTVSNRPGSGNFEQRQFIMNNQKTGGNAIGGAVSGEVIEMDDRSVTVKTADGGSKIVFVSTSTIVTKNAEGNMDDLKIGERVSIIGSSGSDGSVSASSIQIQPERAFPGRQR</sequence>
<feature type="region of interest" description="Disordered" evidence="1">
    <location>
        <begin position="116"/>
        <end position="140"/>
    </location>
</feature>
<gene>
    <name evidence="3" type="ORF">UX22_C0015G0004</name>
</gene>
<keyword evidence="2" id="KW-0812">Transmembrane</keyword>
<comment type="caution">
    <text evidence="3">The sequence shown here is derived from an EMBL/GenBank/DDBJ whole genome shotgun (WGS) entry which is preliminary data.</text>
</comment>
<organism evidence="3 4">
    <name type="scientific">Candidatus Jorgensenbacteria bacterium GW2011_GWA2_45_9</name>
    <dbReference type="NCBI Taxonomy" id="1618663"/>
    <lineage>
        <taxon>Bacteria</taxon>
        <taxon>Candidatus Joergenseniibacteriota</taxon>
    </lineage>
</organism>
<evidence type="ECO:0008006" key="5">
    <source>
        <dbReference type="Google" id="ProtNLM"/>
    </source>
</evidence>
<evidence type="ECO:0000313" key="4">
    <source>
        <dbReference type="Proteomes" id="UP000034727"/>
    </source>
</evidence>
<dbReference type="AlphaFoldDB" id="A0A0G1R1S8"/>
<keyword evidence="2" id="KW-1133">Transmembrane helix</keyword>
<keyword evidence="2" id="KW-0472">Membrane</keyword>
<evidence type="ECO:0000313" key="3">
    <source>
        <dbReference type="EMBL" id="KKU14865.1"/>
    </source>
</evidence>
<accession>A0A0G1R1S8</accession>
<feature type="compositionally biased region" description="Low complexity" evidence="1">
    <location>
        <begin position="116"/>
        <end position="127"/>
    </location>
</feature>
<feature type="transmembrane region" description="Helical" evidence="2">
    <location>
        <begin position="6"/>
        <end position="26"/>
    </location>
</feature>